<dbReference type="RefSeq" id="WP_014829393.1">
    <property type="nucleotide sequence ID" value="NC_018068.1"/>
</dbReference>
<dbReference type="InterPro" id="IPR004017">
    <property type="entry name" value="Cys_rich_dom"/>
</dbReference>
<dbReference type="GO" id="GO:0009331">
    <property type="term" value="C:glycerol-3-phosphate dehydrogenase (FAD) complex"/>
    <property type="evidence" value="ECO:0007669"/>
    <property type="project" value="InterPro"/>
</dbReference>
<dbReference type="Proteomes" id="UP000002892">
    <property type="component" value="Chromosome"/>
</dbReference>
<evidence type="ECO:0000256" key="3">
    <source>
        <dbReference type="ARBA" id="ARBA00022737"/>
    </source>
</evidence>
<dbReference type="GO" id="GO:0009061">
    <property type="term" value="P:anaerobic respiration"/>
    <property type="evidence" value="ECO:0007669"/>
    <property type="project" value="InterPro"/>
</dbReference>
<name>I4DC89_DESAJ</name>
<dbReference type="STRING" id="646529.Desaci_4576"/>
<keyword evidence="8" id="KW-1185">Reference proteome</keyword>
<keyword evidence="5" id="KW-0411">Iron-sulfur</keyword>
<organism evidence="7 8">
    <name type="scientific">Desulfosporosinus acidiphilus (strain DSM 22704 / JCM 16185 / SJ4)</name>
    <dbReference type="NCBI Taxonomy" id="646529"/>
    <lineage>
        <taxon>Bacteria</taxon>
        <taxon>Bacillati</taxon>
        <taxon>Bacillota</taxon>
        <taxon>Clostridia</taxon>
        <taxon>Eubacteriales</taxon>
        <taxon>Desulfitobacteriaceae</taxon>
        <taxon>Desulfosporosinus</taxon>
    </lineage>
</organism>
<keyword evidence="1" id="KW-0004">4Fe-4S</keyword>
<dbReference type="Gene3D" id="1.10.1060.10">
    <property type="entry name" value="Alpha-helical ferredoxin"/>
    <property type="match status" value="1"/>
</dbReference>
<dbReference type="PANTHER" id="PTHR32479">
    <property type="entry name" value="GLYCOLATE OXIDASE IRON-SULFUR SUBUNIT"/>
    <property type="match status" value="1"/>
</dbReference>
<reference evidence="7 8" key="1">
    <citation type="journal article" date="2012" name="J. Bacteriol.">
        <title>Complete genome sequences of Desulfosporosinus orientis DSM765T, Desulfosporosinus youngiae DSM17734T, Desulfosporosinus meridiei DSM13257T, and Desulfosporosinus acidiphilus DSM22704T.</title>
        <authorList>
            <person name="Pester M."/>
            <person name="Brambilla E."/>
            <person name="Alazard D."/>
            <person name="Rattei T."/>
            <person name="Weinmaier T."/>
            <person name="Han J."/>
            <person name="Lucas S."/>
            <person name="Lapidus A."/>
            <person name="Cheng J.F."/>
            <person name="Goodwin L."/>
            <person name="Pitluck S."/>
            <person name="Peters L."/>
            <person name="Ovchinnikova G."/>
            <person name="Teshima H."/>
            <person name="Detter J.C."/>
            <person name="Han C.S."/>
            <person name="Tapia R."/>
            <person name="Land M.L."/>
            <person name="Hauser L."/>
            <person name="Kyrpides N.C."/>
            <person name="Ivanova N.N."/>
            <person name="Pagani I."/>
            <person name="Huntmann M."/>
            <person name="Wei C.L."/>
            <person name="Davenport K.W."/>
            <person name="Daligault H."/>
            <person name="Chain P.S."/>
            <person name="Chen A."/>
            <person name="Mavromatis K."/>
            <person name="Markowitz V."/>
            <person name="Szeto E."/>
            <person name="Mikhailova N."/>
            <person name="Pati A."/>
            <person name="Wagner M."/>
            <person name="Woyke T."/>
            <person name="Ollivier B."/>
            <person name="Klenk H.P."/>
            <person name="Spring S."/>
            <person name="Loy A."/>
        </authorList>
    </citation>
    <scope>NUCLEOTIDE SEQUENCE [LARGE SCALE GENOMIC DNA]</scope>
    <source>
        <strain evidence="8">DSM 22704 / JCM 16185 / SJ4</strain>
    </source>
</reference>
<keyword evidence="3" id="KW-0677">Repeat</keyword>
<evidence type="ECO:0000313" key="8">
    <source>
        <dbReference type="Proteomes" id="UP000002892"/>
    </source>
</evidence>
<dbReference type="GO" id="GO:0046872">
    <property type="term" value="F:metal ion binding"/>
    <property type="evidence" value="ECO:0007669"/>
    <property type="project" value="UniProtKB-KW"/>
</dbReference>
<evidence type="ECO:0000259" key="6">
    <source>
        <dbReference type="PROSITE" id="PS51379"/>
    </source>
</evidence>
<dbReference type="NCBIfam" id="TIGR03379">
    <property type="entry name" value="glycerol3P_GlpC"/>
    <property type="match status" value="1"/>
</dbReference>
<dbReference type="GO" id="GO:0004368">
    <property type="term" value="F:glycerol-3-phosphate dehydrogenase (quinone) activity"/>
    <property type="evidence" value="ECO:0007669"/>
    <property type="project" value="UniProtKB-EC"/>
</dbReference>
<evidence type="ECO:0000256" key="2">
    <source>
        <dbReference type="ARBA" id="ARBA00022723"/>
    </source>
</evidence>
<dbReference type="AlphaFoldDB" id="I4DC89"/>
<accession>I4DC89</accession>
<keyword evidence="4" id="KW-0408">Iron</keyword>
<evidence type="ECO:0000256" key="1">
    <source>
        <dbReference type="ARBA" id="ARBA00022485"/>
    </source>
</evidence>
<dbReference type="InterPro" id="IPR009051">
    <property type="entry name" value="Helical_ferredxn"/>
</dbReference>
<evidence type="ECO:0000313" key="7">
    <source>
        <dbReference type="EMBL" id="AFM43413.1"/>
    </source>
</evidence>
<protein>
    <submittedName>
        <fullName evidence="7">Glycerol 3-phosphate dehydrogenase (Quinone) subunit C</fullName>
        <ecNumber evidence="7">1.1.5.3</ecNumber>
    </submittedName>
</protein>
<dbReference type="eggNOG" id="COG0247">
    <property type="taxonomic scope" value="Bacteria"/>
</dbReference>
<dbReference type="SUPFAM" id="SSF46548">
    <property type="entry name" value="alpha-helical ferredoxin"/>
    <property type="match status" value="1"/>
</dbReference>
<evidence type="ECO:0000256" key="4">
    <source>
        <dbReference type="ARBA" id="ARBA00023004"/>
    </source>
</evidence>
<sequence>MDSINEIAARLDACQKCNVCTAQCPVAKVNPHFRGPKGLGPDMERFRRGQFIPGETTLDDCSNCKTCEVTCPSGVKITEMILAARRAAQKSSQKNGLGVKLRLRGYVLGRAEYLGKLGVIWPLMANQALKIKLMRVALDKGLAISQYGPLPAYGRPLEVTPGKGEKAGAAAGKQVVYFPGCYTRYNEADTGRIMIKILEHIGYKTIVPNFHCCGLPLEANGQFDQAQKNGLYNLELMRPYLEAGVPVITSCTSCGLKLKEDYPKLPVAAAQLIGAQSYDLFEFLWQLYENGELPLDFREVKASFGYHLSCHLKAQGIGTPALRILGLIPGMNVRNLDAGCCGLSGSYGFKAEKYARSMKIGSALFEAVNVGVEHGDFQGMLTECGVCKVQIQHGTAVPTEHPLRILARAYRIIDD</sequence>
<keyword evidence="7" id="KW-0560">Oxidoreductase</keyword>
<dbReference type="NCBIfam" id="NF008369">
    <property type="entry name" value="PRK11168.1"/>
    <property type="match status" value="1"/>
</dbReference>
<feature type="domain" description="4Fe-4S ferredoxin-type" evidence="6">
    <location>
        <begin position="5"/>
        <end position="34"/>
    </location>
</feature>
<dbReference type="KEGG" id="dai:Desaci_4576"/>
<dbReference type="Pfam" id="PF02754">
    <property type="entry name" value="CCG"/>
    <property type="match status" value="2"/>
</dbReference>
<dbReference type="EC" id="1.1.5.3" evidence="7"/>
<dbReference type="InterPro" id="IPR017896">
    <property type="entry name" value="4Fe4S_Fe-S-bd"/>
</dbReference>
<dbReference type="HOGENOM" id="CLU_023081_7_1_9"/>
<dbReference type="PROSITE" id="PS51379">
    <property type="entry name" value="4FE4S_FER_2"/>
    <property type="match status" value="2"/>
</dbReference>
<dbReference type="OrthoDB" id="9794954at2"/>
<dbReference type="InterPro" id="IPR017753">
    <property type="entry name" value="G3P_DH_GlpC_su"/>
</dbReference>
<proteinExistence type="predicted"/>
<dbReference type="PANTHER" id="PTHR32479:SF19">
    <property type="entry name" value="ANAEROBIC GLYCEROL-3-PHOSPHATE DEHYDROGENASE SUBUNIT C"/>
    <property type="match status" value="1"/>
</dbReference>
<dbReference type="Pfam" id="PF13183">
    <property type="entry name" value="Fer4_8"/>
    <property type="match status" value="1"/>
</dbReference>
<dbReference type="PROSITE" id="PS00198">
    <property type="entry name" value="4FE4S_FER_1"/>
    <property type="match status" value="1"/>
</dbReference>
<dbReference type="GO" id="GO:0016020">
    <property type="term" value="C:membrane"/>
    <property type="evidence" value="ECO:0007669"/>
    <property type="project" value="InterPro"/>
</dbReference>
<evidence type="ECO:0000256" key="5">
    <source>
        <dbReference type="ARBA" id="ARBA00023014"/>
    </source>
</evidence>
<keyword evidence="2" id="KW-0479">Metal-binding</keyword>
<dbReference type="InterPro" id="IPR017900">
    <property type="entry name" value="4Fe4S_Fe_S_CS"/>
</dbReference>
<dbReference type="GO" id="GO:0051539">
    <property type="term" value="F:4 iron, 4 sulfur cluster binding"/>
    <property type="evidence" value="ECO:0007669"/>
    <property type="project" value="UniProtKB-KW"/>
</dbReference>
<gene>
    <name evidence="7" type="ordered locus">Desaci_4576</name>
</gene>
<feature type="domain" description="4Fe-4S ferredoxin-type" evidence="6">
    <location>
        <begin position="52"/>
        <end position="81"/>
    </location>
</feature>
<dbReference type="EMBL" id="CP003639">
    <property type="protein sequence ID" value="AFM43413.1"/>
    <property type="molecule type" value="Genomic_DNA"/>
</dbReference>